<dbReference type="InterPro" id="IPR014710">
    <property type="entry name" value="RmlC-like_jellyroll"/>
</dbReference>
<dbReference type="Proteomes" id="UP000053354">
    <property type="component" value="Chromosome"/>
</dbReference>
<dbReference type="PANTHER" id="PTHR24567">
    <property type="entry name" value="CRP FAMILY TRANSCRIPTIONAL REGULATORY PROTEIN"/>
    <property type="match status" value="1"/>
</dbReference>
<dbReference type="GO" id="GO:0005829">
    <property type="term" value="C:cytosol"/>
    <property type="evidence" value="ECO:0007669"/>
    <property type="project" value="TreeGrafter"/>
</dbReference>
<evidence type="ECO:0000256" key="3">
    <source>
        <dbReference type="ARBA" id="ARBA00023159"/>
    </source>
</evidence>
<evidence type="ECO:0000313" key="7">
    <source>
        <dbReference type="EMBL" id="ANU28160.1"/>
    </source>
</evidence>
<dbReference type="PROSITE" id="PS50042">
    <property type="entry name" value="CNMP_BINDING_3"/>
    <property type="match status" value="1"/>
</dbReference>
<dbReference type="SUPFAM" id="SSF46785">
    <property type="entry name" value="Winged helix' DNA-binding domain"/>
    <property type="match status" value="1"/>
</dbReference>
<dbReference type="OrthoDB" id="9812325at2"/>
<feature type="domain" description="Cyclic nucleotide-binding" evidence="5">
    <location>
        <begin position="10"/>
        <end position="130"/>
    </location>
</feature>
<dbReference type="CDD" id="cd00038">
    <property type="entry name" value="CAP_ED"/>
    <property type="match status" value="1"/>
</dbReference>
<dbReference type="PROSITE" id="PS51063">
    <property type="entry name" value="HTH_CRP_2"/>
    <property type="match status" value="1"/>
</dbReference>
<dbReference type="STRING" id="1302659.I858_014305"/>
<dbReference type="InterPro" id="IPR018490">
    <property type="entry name" value="cNMP-bd_dom_sf"/>
</dbReference>
<gene>
    <name evidence="7" type="ORF">I858_014305</name>
</gene>
<dbReference type="SUPFAM" id="SSF51206">
    <property type="entry name" value="cAMP-binding domain-like"/>
    <property type="match status" value="1"/>
</dbReference>
<sequence length="238" mass="27999">MITNLSDIPIFSGISENDLQQILLLLKERQFKKNHMLMFENDESEDIYIIRSGKLKIFRLHEDKEIVLSFALPGEILGEVEALSLVNYRISSIEALENVAAWQIKKTDFLELVEQYPAILRNAYRILVERTRILNRLIRYLSLYDVRTKVANLLVDFYFNFGDQSNDGYKVDLKINQSFLATMLGITRESMSKTLNEFQDEKIIEIREKNIYIVDMKKLESICNQAEEIQMLRKWNSM</sequence>
<name>A0A1B1S4N5_9BACL</name>
<proteinExistence type="predicted"/>
<dbReference type="Pfam" id="PF00027">
    <property type="entry name" value="cNMP_binding"/>
    <property type="match status" value="1"/>
</dbReference>
<feature type="domain" description="HTH crp-type" evidence="6">
    <location>
        <begin position="144"/>
        <end position="217"/>
    </location>
</feature>
<dbReference type="Pfam" id="PF13545">
    <property type="entry name" value="HTH_Crp_2"/>
    <property type="match status" value="1"/>
</dbReference>
<evidence type="ECO:0000256" key="4">
    <source>
        <dbReference type="ARBA" id="ARBA00023163"/>
    </source>
</evidence>
<dbReference type="Gene3D" id="2.60.120.10">
    <property type="entry name" value="Jelly Rolls"/>
    <property type="match status" value="1"/>
</dbReference>
<dbReference type="InterPro" id="IPR012318">
    <property type="entry name" value="HTH_CRP"/>
</dbReference>
<dbReference type="GO" id="GO:0003700">
    <property type="term" value="F:DNA-binding transcription factor activity"/>
    <property type="evidence" value="ECO:0007669"/>
    <property type="project" value="TreeGrafter"/>
</dbReference>
<evidence type="ECO:0000313" key="8">
    <source>
        <dbReference type="Proteomes" id="UP000053354"/>
    </source>
</evidence>
<keyword evidence="8" id="KW-1185">Reference proteome</keyword>
<dbReference type="SMART" id="SM00100">
    <property type="entry name" value="cNMP"/>
    <property type="match status" value="1"/>
</dbReference>
<dbReference type="PANTHER" id="PTHR24567:SF26">
    <property type="entry name" value="REGULATORY PROTEIN YEIL"/>
    <property type="match status" value="1"/>
</dbReference>
<evidence type="ECO:0000256" key="2">
    <source>
        <dbReference type="ARBA" id="ARBA00023125"/>
    </source>
</evidence>
<keyword evidence="4" id="KW-0804">Transcription</keyword>
<dbReference type="Gene3D" id="1.10.10.10">
    <property type="entry name" value="Winged helix-like DNA-binding domain superfamily/Winged helix DNA-binding domain"/>
    <property type="match status" value="1"/>
</dbReference>
<dbReference type="GO" id="GO:0003677">
    <property type="term" value="F:DNA binding"/>
    <property type="evidence" value="ECO:0007669"/>
    <property type="project" value="UniProtKB-KW"/>
</dbReference>
<dbReference type="SMART" id="SM00419">
    <property type="entry name" value="HTH_CRP"/>
    <property type="match status" value="1"/>
</dbReference>
<keyword evidence="2" id="KW-0238">DNA-binding</keyword>
<reference evidence="7" key="1">
    <citation type="submission" date="2016-10" db="EMBL/GenBank/DDBJ databases">
        <authorList>
            <person name="See-Too W.S."/>
        </authorList>
    </citation>
    <scope>NUCLEOTIDE SEQUENCE</scope>
    <source>
        <strain evidence="7">L10.15</strain>
    </source>
</reference>
<dbReference type="AlphaFoldDB" id="A0A1B1S4N5"/>
<organism evidence="7 8">
    <name type="scientific">Planococcus versutus</name>
    <dbReference type="NCBI Taxonomy" id="1302659"/>
    <lineage>
        <taxon>Bacteria</taxon>
        <taxon>Bacillati</taxon>
        <taxon>Bacillota</taxon>
        <taxon>Bacilli</taxon>
        <taxon>Bacillales</taxon>
        <taxon>Caryophanaceae</taxon>
        <taxon>Planococcus</taxon>
    </lineage>
</organism>
<keyword evidence="3" id="KW-0010">Activator</keyword>
<accession>A0A1B1S4N5</accession>
<dbReference type="InterPro" id="IPR036388">
    <property type="entry name" value="WH-like_DNA-bd_sf"/>
</dbReference>
<evidence type="ECO:0000256" key="1">
    <source>
        <dbReference type="ARBA" id="ARBA00023015"/>
    </source>
</evidence>
<keyword evidence="1" id="KW-0805">Transcription regulation</keyword>
<dbReference type="EMBL" id="CP016540">
    <property type="protein sequence ID" value="ANU28160.1"/>
    <property type="molecule type" value="Genomic_DNA"/>
</dbReference>
<dbReference type="InterPro" id="IPR036390">
    <property type="entry name" value="WH_DNA-bd_sf"/>
</dbReference>
<dbReference type="InterPro" id="IPR050397">
    <property type="entry name" value="Env_Response_Regulators"/>
</dbReference>
<protein>
    <submittedName>
        <fullName evidence="7">cAMP-binding protein</fullName>
    </submittedName>
</protein>
<evidence type="ECO:0000259" key="6">
    <source>
        <dbReference type="PROSITE" id="PS51063"/>
    </source>
</evidence>
<evidence type="ECO:0000259" key="5">
    <source>
        <dbReference type="PROSITE" id="PS50042"/>
    </source>
</evidence>
<dbReference type="InterPro" id="IPR000595">
    <property type="entry name" value="cNMP-bd_dom"/>
</dbReference>
<dbReference type="KEGG" id="pll:I858_014305"/>